<evidence type="ECO:0000256" key="5">
    <source>
        <dbReference type="ARBA" id="ARBA00022807"/>
    </source>
</evidence>
<dbReference type="PROSITE" id="PS50207">
    <property type="entry name" value="CASPASE_P10"/>
    <property type="match status" value="1"/>
</dbReference>
<dbReference type="InterPro" id="IPR001315">
    <property type="entry name" value="CARD"/>
</dbReference>
<keyword evidence="5" id="KW-0788">Thiol protease</keyword>
<dbReference type="Pfam" id="PF00656">
    <property type="entry name" value="Peptidase_C14"/>
    <property type="match status" value="1"/>
</dbReference>
<dbReference type="InterPro" id="IPR015917">
    <property type="entry name" value="Pept_C14A"/>
</dbReference>
<dbReference type="InterPro" id="IPR029030">
    <property type="entry name" value="Caspase-like_dom_sf"/>
</dbReference>
<evidence type="ECO:0008006" key="14">
    <source>
        <dbReference type="Google" id="ProtNLM"/>
    </source>
</evidence>
<dbReference type="InterPro" id="IPR011029">
    <property type="entry name" value="DEATH-like_dom_sf"/>
</dbReference>
<dbReference type="Gene3D" id="3.30.70.1470">
    <property type="entry name" value="Caspase-like"/>
    <property type="match status" value="1"/>
</dbReference>
<evidence type="ECO:0000313" key="12">
    <source>
        <dbReference type="EMBL" id="KAK6180613.1"/>
    </source>
</evidence>
<name>A0AAN8PQY9_PATCE</name>
<evidence type="ECO:0000256" key="3">
    <source>
        <dbReference type="ARBA" id="ARBA00022703"/>
    </source>
</evidence>
<keyword evidence="6" id="KW-0865">Zymogen</keyword>
<comment type="caution">
    <text evidence="12">The sequence shown here is derived from an EMBL/GenBank/DDBJ whole genome shotgun (WGS) entry which is preliminary data.</text>
</comment>
<evidence type="ECO:0000256" key="8">
    <source>
        <dbReference type="SAM" id="MobiDB-lite"/>
    </source>
</evidence>
<dbReference type="GO" id="GO:0005737">
    <property type="term" value="C:cytoplasm"/>
    <property type="evidence" value="ECO:0007669"/>
    <property type="project" value="TreeGrafter"/>
</dbReference>
<feature type="region of interest" description="Disordered" evidence="8">
    <location>
        <begin position="336"/>
        <end position="367"/>
    </location>
</feature>
<evidence type="ECO:0000259" key="11">
    <source>
        <dbReference type="PROSITE" id="PS50209"/>
    </source>
</evidence>
<dbReference type="InterPro" id="IPR011600">
    <property type="entry name" value="Pept_C14_caspase"/>
</dbReference>
<dbReference type="Pfam" id="PF00619">
    <property type="entry name" value="CARD"/>
    <property type="match status" value="1"/>
</dbReference>
<dbReference type="SMART" id="SM00115">
    <property type="entry name" value="CASc"/>
    <property type="match status" value="1"/>
</dbReference>
<comment type="similarity">
    <text evidence="1 7">Belongs to the peptidase C14A family.</text>
</comment>
<dbReference type="CDD" id="cd00032">
    <property type="entry name" value="CASc"/>
    <property type="match status" value="1"/>
</dbReference>
<feature type="region of interest" description="Disordered" evidence="8">
    <location>
        <begin position="1"/>
        <end position="40"/>
    </location>
</feature>
<dbReference type="GO" id="GO:0006508">
    <property type="term" value="P:proteolysis"/>
    <property type="evidence" value="ECO:0007669"/>
    <property type="project" value="UniProtKB-KW"/>
</dbReference>
<evidence type="ECO:0000259" key="9">
    <source>
        <dbReference type="PROSITE" id="PS50207"/>
    </source>
</evidence>
<dbReference type="PANTHER" id="PTHR10454:SF232">
    <property type="entry name" value="AT03047P-RELATED"/>
    <property type="match status" value="1"/>
</dbReference>
<evidence type="ECO:0000256" key="7">
    <source>
        <dbReference type="RuleBase" id="RU003971"/>
    </source>
</evidence>
<feature type="compositionally biased region" description="Basic and acidic residues" evidence="8">
    <location>
        <begin position="341"/>
        <end position="354"/>
    </location>
</feature>
<evidence type="ECO:0000256" key="6">
    <source>
        <dbReference type="ARBA" id="ARBA00023145"/>
    </source>
</evidence>
<dbReference type="GO" id="GO:0006915">
    <property type="term" value="P:apoptotic process"/>
    <property type="evidence" value="ECO:0007669"/>
    <property type="project" value="UniProtKB-KW"/>
</dbReference>
<evidence type="ECO:0000256" key="2">
    <source>
        <dbReference type="ARBA" id="ARBA00022670"/>
    </source>
</evidence>
<dbReference type="SUPFAM" id="SSF47986">
    <property type="entry name" value="DEATH domain"/>
    <property type="match status" value="1"/>
</dbReference>
<evidence type="ECO:0000259" key="10">
    <source>
        <dbReference type="PROSITE" id="PS50208"/>
    </source>
</evidence>
<feature type="domain" description="CARD" evidence="11">
    <location>
        <begin position="80"/>
        <end position="165"/>
    </location>
</feature>
<dbReference type="AlphaFoldDB" id="A0AAN8PQY9"/>
<evidence type="ECO:0000256" key="1">
    <source>
        <dbReference type="ARBA" id="ARBA00010134"/>
    </source>
</evidence>
<dbReference type="GO" id="GO:0043525">
    <property type="term" value="P:positive regulation of neuron apoptotic process"/>
    <property type="evidence" value="ECO:0007669"/>
    <property type="project" value="TreeGrafter"/>
</dbReference>
<proteinExistence type="inferred from homology"/>
<feature type="domain" description="Caspase family p20" evidence="10">
    <location>
        <begin position="392"/>
        <end position="508"/>
    </location>
</feature>
<dbReference type="PRINTS" id="PR00376">
    <property type="entry name" value="IL1BCENZYME"/>
</dbReference>
<dbReference type="Gene3D" id="1.10.533.10">
    <property type="entry name" value="Death Domain, Fas"/>
    <property type="match status" value="1"/>
</dbReference>
<sequence>MVESKNEGRVATEKVEESPQCTVFEGNKPGDATGPNPLTEENEKLKQEIKKLKQQNEMLKKVKGRTNELKSDSQPVIIPLTKRRGRMAKEDRMKFIVHLPFLIDELHPKDLIDMMFSKFLINEDEEEKLSTILENQGRRRCAEKLLFMLLRCGKYAYPIFLKCLELRGFRNVIKKLEPNCEIFEGNIKYPGQQYHQLITNDHPERESFIRQVEGELEEIYNSTELVVITTLTKGCVQVTFHLISLGSKSESELREVLESKVKSGYIGENKVSTEGFSFKKIESGNAEEMVSDTHGVQDLQQVTQENFSQLKEKIDELQGFNLRLLQHIAELETELEEGDTVDDHHDIPSYDKTEAGSYSRRSSGATAAPVNEEVMMLEENFDTEEYDMNHVKRGKAIIINNKHFENMAERRGTDKDSKSLTRLFQELGFHVKVFQDLPRAEMKSVLTKAASEDHSDSDCFMCAILSHGEGGMVFGSDGLIKIKELLAPFKGDHCRSLTGKPKIFFIEAGCGIIRIDSSDSFIIKDSGVEVPYEKTQIIPTEADFLIATSAGPGYFSWRNSDTGSWFVQVLCEVFQKYGTRLDLMTMMTKLNKRVAYDFESKTSQENMNRKKQMPCIVSMLTKNVYFRPKSR</sequence>
<dbReference type="Proteomes" id="UP001347796">
    <property type="component" value="Unassembled WGS sequence"/>
</dbReference>
<gene>
    <name evidence="12" type="ORF">SNE40_008631</name>
</gene>
<dbReference type="PROSITE" id="PS50208">
    <property type="entry name" value="CASPASE_P20"/>
    <property type="match status" value="1"/>
</dbReference>
<dbReference type="InterPro" id="IPR016129">
    <property type="entry name" value="Caspase_his_AS"/>
</dbReference>
<dbReference type="PROSITE" id="PS01121">
    <property type="entry name" value="CASPASE_HIS"/>
    <property type="match status" value="1"/>
</dbReference>
<evidence type="ECO:0000256" key="4">
    <source>
        <dbReference type="ARBA" id="ARBA00022801"/>
    </source>
</evidence>
<dbReference type="Gene3D" id="3.40.50.1460">
    <property type="match status" value="1"/>
</dbReference>
<dbReference type="EMBL" id="JAZGQO010000007">
    <property type="protein sequence ID" value="KAK6180613.1"/>
    <property type="molecule type" value="Genomic_DNA"/>
</dbReference>
<dbReference type="PROSITE" id="PS50209">
    <property type="entry name" value="CARD"/>
    <property type="match status" value="1"/>
</dbReference>
<feature type="domain" description="Caspase family p10" evidence="9">
    <location>
        <begin position="534"/>
        <end position="628"/>
    </location>
</feature>
<dbReference type="FunFam" id="3.40.50.1460:FF:000001">
    <property type="entry name" value="Caspase-3 preproprotein"/>
    <property type="match status" value="1"/>
</dbReference>
<organism evidence="12 13">
    <name type="scientific">Patella caerulea</name>
    <name type="common">Rayed Mediterranean limpet</name>
    <dbReference type="NCBI Taxonomy" id="87958"/>
    <lineage>
        <taxon>Eukaryota</taxon>
        <taxon>Metazoa</taxon>
        <taxon>Spiralia</taxon>
        <taxon>Lophotrochozoa</taxon>
        <taxon>Mollusca</taxon>
        <taxon>Gastropoda</taxon>
        <taxon>Patellogastropoda</taxon>
        <taxon>Patelloidea</taxon>
        <taxon>Patellidae</taxon>
        <taxon>Patella</taxon>
    </lineage>
</organism>
<dbReference type="PANTHER" id="PTHR10454">
    <property type="entry name" value="CASPASE"/>
    <property type="match status" value="1"/>
</dbReference>
<dbReference type="GO" id="GO:0004197">
    <property type="term" value="F:cysteine-type endopeptidase activity"/>
    <property type="evidence" value="ECO:0007669"/>
    <property type="project" value="InterPro"/>
</dbReference>
<accession>A0AAN8PQY9</accession>
<dbReference type="SUPFAM" id="SSF52129">
    <property type="entry name" value="Caspase-like"/>
    <property type="match status" value="1"/>
</dbReference>
<keyword evidence="3" id="KW-0053">Apoptosis</keyword>
<dbReference type="InterPro" id="IPR002398">
    <property type="entry name" value="Pept_C14"/>
</dbReference>
<dbReference type="InterPro" id="IPR001309">
    <property type="entry name" value="Pept_C14_p20"/>
</dbReference>
<reference evidence="12 13" key="1">
    <citation type="submission" date="2024-01" db="EMBL/GenBank/DDBJ databases">
        <title>The genome of the rayed Mediterranean limpet Patella caerulea (Linnaeus, 1758).</title>
        <authorList>
            <person name="Anh-Thu Weber A."/>
            <person name="Halstead-Nussloch G."/>
        </authorList>
    </citation>
    <scope>NUCLEOTIDE SEQUENCE [LARGE SCALE GENOMIC DNA]</scope>
    <source>
        <strain evidence="12">AATW-2023a</strain>
        <tissue evidence="12">Whole specimen</tissue>
    </source>
</reference>
<keyword evidence="13" id="KW-1185">Reference proteome</keyword>
<keyword evidence="2" id="KW-0645">Protease</keyword>
<protein>
    <recommendedName>
        <fullName evidence="14">Caspase-3</fullName>
    </recommendedName>
</protein>
<evidence type="ECO:0000313" key="13">
    <source>
        <dbReference type="Proteomes" id="UP001347796"/>
    </source>
</evidence>
<dbReference type="CDD" id="cd01671">
    <property type="entry name" value="CARD"/>
    <property type="match status" value="1"/>
</dbReference>
<keyword evidence="4" id="KW-0378">Hydrolase</keyword>
<dbReference type="InterPro" id="IPR002138">
    <property type="entry name" value="Pept_C14_p10"/>
</dbReference>
<feature type="compositionally biased region" description="Basic and acidic residues" evidence="8">
    <location>
        <begin position="1"/>
        <end position="17"/>
    </location>
</feature>